<dbReference type="InterPro" id="IPR018204">
    <property type="entry name" value="Trp_synthase_alpha_AS"/>
</dbReference>
<evidence type="ECO:0000256" key="10">
    <source>
        <dbReference type="RuleBase" id="RU003662"/>
    </source>
</evidence>
<evidence type="ECO:0000256" key="5">
    <source>
        <dbReference type="ARBA" id="ARBA00022822"/>
    </source>
</evidence>
<dbReference type="EC" id="4.2.1.20" evidence="9"/>
<evidence type="ECO:0000313" key="11">
    <source>
        <dbReference type="EMBL" id="CUQ81404.1"/>
    </source>
</evidence>
<dbReference type="EMBL" id="CZBV01000002">
    <property type="protein sequence ID" value="CUQ81404.1"/>
    <property type="molecule type" value="Genomic_DNA"/>
</dbReference>
<comment type="pathway">
    <text evidence="2 9">Amino-acid biosynthesis; L-tryptophan biosynthesis; L-tryptophan from chorismate: step 5/5.</text>
</comment>
<evidence type="ECO:0000256" key="9">
    <source>
        <dbReference type="HAMAP-Rule" id="MF_00131"/>
    </source>
</evidence>
<reference evidence="11 12" key="1">
    <citation type="submission" date="2015-09" db="EMBL/GenBank/DDBJ databases">
        <authorList>
            <consortium name="Pathogen Informatics"/>
        </authorList>
    </citation>
    <scope>NUCLEOTIDE SEQUENCE [LARGE SCALE GENOMIC DNA]</scope>
    <source>
        <strain evidence="11 12">2789STDY5834878</strain>
    </source>
</reference>
<dbReference type="RefSeq" id="WP_055286168.1">
    <property type="nucleotide sequence ID" value="NZ_CABIXW010000002.1"/>
</dbReference>
<keyword evidence="7 9" id="KW-0456">Lyase</keyword>
<accession>A0A174Z1W9</accession>
<keyword evidence="5 9" id="KW-0822">Tryptophan biosynthesis</keyword>
<dbReference type="UniPathway" id="UPA00035">
    <property type="reaction ID" value="UER00044"/>
</dbReference>
<dbReference type="SUPFAM" id="SSF51366">
    <property type="entry name" value="Ribulose-phoshate binding barrel"/>
    <property type="match status" value="1"/>
</dbReference>
<evidence type="ECO:0000256" key="6">
    <source>
        <dbReference type="ARBA" id="ARBA00023141"/>
    </source>
</evidence>
<feature type="active site" description="Proton acceptor" evidence="9">
    <location>
        <position position="49"/>
    </location>
</feature>
<dbReference type="NCBIfam" id="TIGR00262">
    <property type="entry name" value="trpA"/>
    <property type="match status" value="1"/>
</dbReference>
<dbReference type="PANTHER" id="PTHR43406:SF1">
    <property type="entry name" value="TRYPTOPHAN SYNTHASE ALPHA CHAIN, CHLOROPLASTIC"/>
    <property type="match status" value="1"/>
</dbReference>
<dbReference type="Proteomes" id="UP000095780">
    <property type="component" value="Unassembled WGS sequence"/>
</dbReference>
<evidence type="ECO:0000256" key="1">
    <source>
        <dbReference type="ARBA" id="ARBA00003365"/>
    </source>
</evidence>
<dbReference type="InterPro" id="IPR013785">
    <property type="entry name" value="Aldolase_TIM"/>
</dbReference>
<dbReference type="Pfam" id="PF00290">
    <property type="entry name" value="Trp_syntA"/>
    <property type="match status" value="1"/>
</dbReference>
<comment type="subunit">
    <text evidence="3 9">Tetramer of two alpha and two beta chains.</text>
</comment>
<gene>
    <name evidence="9 11" type="primary">trpA</name>
    <name evidence="11" type="ORF">ERS852492_00738</name>
</gene>
<comment type="similarity">
    <text evidence="9 10">Belongs to the TrpA family.</text>
</comment>
<dbReference type="HAMAP" id="MF_00131">
    <property type="entry name" value="Trp_synth_alpha"/>
    <property type="match status" value="1"/>
</dbReference>
<organism evidence="11 12">
    <name type="scientific">Lachnospira eligens</name>
    <dbReference type="NCBI Taxonomy" id="39485"/>
    <lineage>
        <taxon>Bacteria</taxon>
        <taxon>Bacillati</taxon>
        <taxon>Bacillota</taxon>
        <taxon>Clostridia</taxon>
        <taxon>Lachnospirales</taxon>
        <taxon>Lachnospiraceae</taxon>
        <taxon>Lachnospira</taxon>
    </lineage>
</organism>
<sequence>MNRIEERLAALKEEGKKAFITYTTAGLPDYDTTKKIMFAQEKAGIDIMEIGVPFSDPIADGPVIQDASFKAIQNGASLEGTFTMMGKVRKAGLNSPVVFMLYYNTVYHYGVENFVNKCIENGVDGFIIPDLPFEEQGEIKGVLAKNENSPILIQLVSPVSKGRIPMLLENARGFVYCVSQMGVTGKGANFHSQIREYLTEVKKESKIPVMMGFGIRTAADVAPLEDIIDGAIVGSHFIKLLEANNYSEEAATDYVATFKKELNDGTDIS</sequence>
<dbReference type="CDD" id="cd04724">
    <property type="entry name" value="Tryptophan_synthase_alpha"/>
    <property type="match status" value="1"/>
</dbReference>
<proteinExistence type="inferred from homology"/>
<evidence type="ECO:0000256" key="7">
    <source>
        <dbReference type="ARBA" id="ARBA00023239"/>
    </source>
</evidence>
<dbReference type="AlphaFoldDB" id="A0A174Z1W9"/>
<evidence type="ECO:0000256" key="3">
    <source>
        <dbReference type="ARBA" id="ARBA00011270"/>
    </source>
</evidence>
<evidence type="ECO:0000313" key="12">
    <source>
        <dbReference type="Proteomes" id="UP000095780"/>
    </source>
</evidence>
<keyword evidence="6 9" id="KW-0057">Aromatic amino acid biosynthesis</keyword>
<dbReference type="FunFam" id="3.20.20.70:FF:000037">
    <property type="entry name" value="Tryptophan synthase alpha chain"/>
    <property type="match status" value="1"/>
</dbReference>
<dbReference type="Gene3D" id="3.20.20.70">
    <property type="entry name" value="Aldolase class I"/>
    <property type="match status" value="1"/>
</dbReference>
<dbReference type="PROSITE" id="PS00167">
    <property type="entry name" value="TRP_SYNTHASE_ALPHA"/>
    <property type="match status" value="1"/>
</dbReference>
<feature type="active site" description="Proton acceptor" evidence="9">
    <location>
        <position position="60"/>
    </location>
</feature>
<dbReference type="InterPro" id="IPR002028">
    <property type="entry name" value="Trp_synthase_suA"/>
</dbReference>
<name>A0A174Z1W9_9FIRM</name>
<comment type="function">
    <text evidence="1 9">The alpha subunit is responsible for the aldol cleavage of indoleglycerol phosphate to indole and glyceraldehyde 3-phosphate.</text>
</comment>
<dbReference type="PANTHER" id="PTHR43406">
    <property type="entry name" value="TRYPTOPHAN SYNTHASE, ALPHA CHAIN"/>
    <property type="match status" value="1"/>
</dbReference>
<protein>
    <recommendedName>
        <fullName evidence="9">Tryptophan synthase alpha chain</fullName>
        <ecNumber evidence="9">4.2.1.20</ecNumber>
    </recommendedName>
</protein>
<evidence type="ECO:0000256" key="2">
    <source>
        <dbReference type="ARBA" id="ARBA00004733"/>
    </source>
</evidence>
<comment type="catalytic activity">
    <reaction evidence="8 9">
        <text>(1S,2R)-1-C-(indol-3-yl)glycerol 3-phosphate + L-serine = D-glyceraldehyde 3-phosphate + L-tryptophan + H2O</text>
        <dbReference type="Rhea" id="RHEA:10532"/>
        <dbReference type="ChEBI" id="CHEBI:15377"/>
        <dbReference type="ChEBI" id="CHEBI:33384"/>
        <dbReference type="ChEBI" id="CHEBI:57912"/>
        <dbReference type="ChEBI" id="CHEBI:58866"/>
        <dbReference type="ChEBI" id="CHEBI:59776"/>
        <dbReference type="EC" id="4.2.1.20"/>
    </reaction>
</comment>
<evidence type="ECO:0000256" key="8">
    <source>
        <dbReference type="ARBA" id="ARBA00049047"/>
    </source>
</evidence>
<dbReference type="GO" id="GO:0004834">
    <property type="term" value="F:tryptophan synthase activity"/>
    <property type="evidence" value="ECO:0007669"/>
    <property type="project" value="UniProtKB-UniRule"/>
</dbReference>
<keyword evidence="4 9" id="KW-0028">Amino-acid biosynthesis</keyword>
<evidence type="ECO:0000256" key="4">
    <source>
        <dbReference type="ARBA" id="ARBA00022605"/>
    </source>
</evidence>
<dbReference type="GO" id="GO:0005829">
    <property type="term" value="C:cytosol"/>
    <property type="evidence" value="ECO:0007669"/>
    <property type="project" value="TreeGrafter"/>
</dbReference>
<dbReference type="InterPro" id="IPR011060">
    <property type="entry name" value="RibuloseP-bd_barrel"/>
</dbReference>